<dbReference type="EMBL" id="CATQJL010000316">
    <property type="protein sequence ID" value="CAJ0606575.1"/>
    <property type="molecule type" value="Genomic_DNA"/>
</dbReference>
<dbReference type="InterPro" id="IPR036179">
    <property type="entry name" value="Ig-like_dom_sf"/>
</dbReference>
<feature type="signal peptide" evidence="4">
    <location>
        <begin position="1"/>
        <end position="20"/>
    </location>
</feature>
<dbReference type="PROSITE" id="PS50835">
    <property type="entry name" value="IG_LIKE"/>
    <property type="match status" value="1"/>
</dbReference>
<keyword evidence="2" id="KW-1015">Disulfide bond</keyword>
<comment type="caution">
    <text evidence="6">The sequence shown here is derived from an EMBL/GenBank/DDBJ whole genome shotgun (WGS) entry which is preliminary data.</text>
</comment>
<feature type="chain" id="PRO_5041406639" description="Ig-like domain-containing protein" evidence="4">
    <location>
        <begin position="21"/>
        <end position="105"/>
    </location>
</feature>
<gene>
    <name evidence="6" type="ORF">CYNAS_LOCUS18558</name>
</gene>
<keyword evidence="1" id="KW-0677">Repeat</keyword>
<keyword evidence="4" id="KW-0732">Signal</keyword>
<dbReference type="InterPro" id="IPR007110">
    <property type="entry name" value="Ig-like_dom"/>
</dbReference>
<dbReference type="InterPro" id="IPR013783">
    <property type="entry name" value="Ig-like_fold"/>
</dbReference>
<sequence length="105" mass="11761">MKICSFVLLVVADVTPDAEEEYECKGNNKYGQAKGAAKLLVRTAFYWPDGPPPNTNTSEGQTVTFDCTTSGKPEPKVTFYKNGVEMEKPKDDDIWMIDTTRLTIY</sequence>
<evidence type="ECO:0000256" key="4">
    <source>
        <dbReference type="SAM" id="SignalP"/>
    </source>
</evidence>
<evidence type="ECO:0000313" key="7">
    <source>
        <dbReference type="Proteomes" id="UP001176961"/>
    </source>
</evidence>
<dbReference type="SUPFAM" id="SSF48726">
    <property type="entry name" value="Immunoglobulin"/>
    <property type="match status" value="1"/>
</dbReference>
<protein>
    <recommendedName>
        <fullName evidence="5">Ig-like domain-containing protein</fullName>
    </recommendedName>
</protein>
<evidence type="ECO:0000313" key="6">
    <source>
        <dbReference type="EMBL" id="CAJ0606575.1"/>
    </source>
</evidence>
<dbReference type="Proteomes" id="UP001176961">
    <property type="component" value="Unassembled WGS sequence"/>
</dbReference>
<organism evidence="6 7">
    <name type="scientific">Cylicocyclus nassatus</name>
    <name type="common">Nematode worm</name>
    <dbReference type="NCBI Taxonomy" id="53992"/>
    <lineage>
        <taxon>Eukaryota</taxon>
        <taxon>Metazoa</taxon>
        <taxon>Ecdysozoa</taxon>
        <taxon>Nematoda</taxon>
        <taxon>Chromadorea</taxon>
        <taxon>Rhabditida</taxon>
        <taxon>Rhabditina</taxon>
        <taxon>Rhabditomorpha</taxon>
        <taxon>Strongyloidea</taxon>
        <taxon>Strongylidae</taxon>
        <taxon>Cylicocyclus</taxon>
    </lineage>
</organism>
<name>A0AA36MDL4_CYLNA</name>
<keyword evidence="7" id="KW-1185">Reference proteome</keyword>
<evidence type="ECO:0000259" key="5">
    <source>
        <dbReference type="PROSITE" id="PS50835"/>
    </source>
</evidence>
<dbReference type="AlphaFoldDB" id="A0AA36MDL4"/>
<dbReference type="InterPro" id="IPR051170">
    <property type="entry name" value="Neural/epithelial_adhesion"/>
</dbReference>
<dbReference type="PANTHER" id="PTHR12231">
    <property type="entry name" value="CTX-RELATED TYPE I TRANSMEMBRANE PROTEIN"/>
    <property type="match status" value="1"/>
</dbReference>
<proteinExistence type="predicted"/>
<dbReference type="Pfam" id="PF07679">
    <property type="entry name" value="I-set"/>
    <property type="match status" value="1"/>
</dbReference>
<dbReference type="InterPro" id="IPR013098">
    <property type="entry name" value="Ig_I-set"/>
</dbReference>
<accession>A0AA36MDL4</accession>
<reference evidence="6" key="1">
    <citation type="submission" date="2023-07" db="EMBL/GenBank/DDBJ databases">
        <authorList>
            <consortium name="CYATHOMIX"/>
        </authorList>
    </citation>
    <scope>NUCLEOTIDE SEQUENCE</scope>
    <source>
        <strain evidence="6">N/A</strain>
    </source>
</reference>
<evidence type="ECO:0000256" key="3">
    <source>
        <dbReference type="ARBA" id="ARBA00023319"/>
    </source>
</evidence>
<evidence type="ECO:0000256" key="2">
    <source>
        <dbReference type="ARBA" id="ARBA00023157"/>
    </source>
</evidence>
<evidence type="ECO:0000256" key="1">
    <source>
        <dbReference type="ARBA" id="ARBA00022737"/>
    </source>
</evidence>
<keyword evidence="3" id="KW-0393">Immunoglobulin domain</keyword>
<dbReference type="PANTHER" id="PTHR12231:SF253">
    <property type="entry name" value="DPR-INTERACTING PROTEIN ETA, ISOFORM B-RELATED"/>
    <property type="match status" value="1"/>
</dbReference>
<dbReference type="Gene3D" id="2.60.40.10">
    <property type="entry name" value="Immunoglobulins"/>
    <property type="match status" value="1"/>
</dbReference>
<feature type="domain" description="Ig-like" evidence="5">
    <location>
        <begin position="48"/>
        <end position="105"/>
    </location>
</feature>